<evidence type="ECO:0000313" key="3">
    <source>
        <dbReference type="Proteomes" id="UP000030764"/>
    </source>
</evidence>
<dbReference type="Proteomes" id="UP000030758">
    <property type="component" value="Unassembled WGS sequence"/>
</dbReference>
<dbReference type="Proteomes" id="UP000030764">
    <property type="component" value="Unassembled WGS sequence"/>
</dbReference>
<evidence type="ECO:0000313" key="1">
    <source>
        <dbReference type="EMBL" id="KFD53374.1"/>
    </source>
</evidence>
<protein>
    <submittedName>
        <fullName evidence="2">Uncharacterized protein</fullName>
    </submittedName>
</protein>
<gene>
    <name evidence="1" type="ORF">M513_05855</name>
    <name evidence="2" type="ORF">M514_05855</name>
</gene>
<organism evidence="2">
    <name type="scientific">Trichuris suis</name>
    <name type="common">pig whipworm</name>
    <dbReference type="NCBI Taxonomy" id="68888"/>
    <lineage>
        <taxon>Eukaryota</taxon>
        <taxon>Metazoa</taxon>
        <taxon>Ecdysozoa</taxon>
        <taxon>Nematoda</taxon>
        <taxon>Enoplea</taxon>
        <taxon>Dorylaimia</taxon>
        <taxon>Trichinellida</taxon>
        <taxon>Trichuridae</taxon>
        <taxon>Trichuris</taxon>
    </lineage>
</organism>
<dbReference type="EMBL" id="KL363218">
    <property type="protein sequence ID" value="KFD53374.1"/>
    <property type="molecule type" value="Genomic_DNA"/>
</dbReference>
<name>A0A085MVC5_9BILA</name>
<dbReference type="EMBL" id="KL367633">
    <property type="protein sequence ID" value="KFD61171.1"/>
    <property type="molecule type" value="Genomic_DNA"/>
</dbReference>
<sequence>MFPGPDQLWVWTAISAYRTAEKRCRGEITVTKGRPQKKDPRKIMEEAVSSSAVVEHVVTCLYPDDQVTVTRMNHESFFRLRKLKEALYIRHNRCINRDEGVGISATWSAVAVATDCATIH</sequence>
<dbReference type="AlphaFoldDB" id="A0A085MVC5"/>
<reference evidence="2 3" key="1">
    <citation type="journal article" date="2014" name="Nat. Genet.">
        <title>Genome and transcriptome of the porcine whipworm Trichuris suis.</title>
        <authorList>
            <person name="Jex A.R."/>
            <person name="Nejsum P."/>
            <person name="Schwarz E.M."/>
            <person name="Hu L."/>
            <person name="Young N.D."/>
            <person name="Hall R.S."/>
            <person name="Korhonen P.K."/>
            <person name="Liao S."/>
            <person name="Thamsborg S."/>
            <person name="Xia J."/>
            <person name="Xu P."/>
            <person name="Wang S."/>
            <person name="Scheerlinck J.P."/>
            <person name="Hofmann A."/>
            <person name="Sternberg P.W."/>
            <person name="Wang J."/>
            <person name="Gasser R.B."/>
        </authorList>
    </citation>
    <scope>NUCLEOTIDE SEQUENCE [LARGE SCALE GENOMIC DNA]</scope>
    <source>
        <strain evidence="2">DCEP-RM93F</strain>
        <strain evidence="1">DCEP-RM93M</strain>
    </source>
</reference>
<accession>A0A085MVC5</accession>
<keyword evidence="3" id="KW-1185">Reference proteome</keyword>
<evidence type="ECO:0000313" key="2">
    <source>
        <dbReference type="EMBL" id="KFD61171.1"/>
    </source>
</evidence>
<proteinExistence type="predicted"/>